<dbReference type="EMBL" id="ML208405">
    <property type="protein sequence ID" value="TFK66450.1"/>
    <property type="molecule type" value="Genomic_DNA"/>
</dbReference>
<sequence>MHCRISSICVSSLWSRLRKRSCDFAYLDHTTLRVLNIEVSGSVAAFIKLANVFPMIEEFSLSLYQLHSGTFADVLLVLSHFHNLRVVHGSSIWVGLSDDEYQDSSQMPSDDDSKECYTAPVTNFALNSCADPKSMLDEDLLDGDQDAKWVGNAAVNHRIWALARRCKKLERVDAPLDNQEVVRIARKNVNWGDVKVMADWLGVGKARVDAEWQDIGYSILDRYLGYSFFPRSGEVANRRSQ</sequence>
<dbReference type="Proteomes" id="UP000308600">
    <property type="component" value="Unassembled WGS sequence"/>
</dbReference>
<keyword evidence="2" id="KW-1185">Reference proteome</keyword>
<feature type="non-terminal residue" evidence="1">
    <location>
        <position position="241"/>
    </location>
</feature>
<accession>A0ACD3AL82</accession>
<gene>
    <name evidence="1" type="ORF">BDN72DRAFT_844379</name>
</gene>
<evidence type="ECO:0000313" key="2">
    <source>
        <dbReference type="Proteomes" id="UP000308600"/>
    </source>
</evidence>
<reference evidence="1 2" key="1">
    <citation type="journal article" date="2019" name="Nat. Ecol. Evol.">
        <title>Megaphylogeny resolves global patterns of mushroom evolution.</title>
        <authorList>
            <person name="Varga T."/>
            <person name="Krizsan K."/>
            <person name="Foldi C."/>
            <person name="Dima B."/>
            <person name="Sanchez-Garcia M."/>
            <person name="Sanchez-Ramirez S."/>
            <person name="Szollosi G.J."/>
            <person name="Szarkandi J.G."/>
            <person name="Papp V."/>
            <person name="Albert L."/>
            <person name="Andreopoulos W."/>
            <person name="Angelini C."/>
            <person name="Antonin V."/>
            <person name="Barry K.W."/>
            <person name="Bougher N.L."/>
            <person name="Buchanan P."/>
            <person name="Buyck B."/>
            <person name="Bense V."/>
            <person name="Catcheside P."/>
            <person name="Chovatia M."/>
            <person name="Cooper J."/>
            <person name="Damon W."/>
            <person name="Desjardin D."/>
            <person name="Finy P."/>
            <person name="Geml J."/>
            <person name="Haridas S."/>
            <person name="Hughes K."/>
            <person name="Justo A."/>
            <person name="Karasinski D."/>
            <person name="Kautmanova I."/>
            <person name="Kiss B."/>
            <person name="Kocsube S."/>
            <person name="Kotiranta H."/>
            <person name="LaButti K.M."/>
            <person name="Lechner B.E."/>
            <person name="Liimatainen K."/>
            <person name="Lipzen A."/>
            <person name="Lukacs Z."/>
            <person name="Mihaltcheva S."/>
            <person name="Morgado L.N."/>
            <person name="Niskanen T."/>
            <person name="Noordeloos M.E."/>
            <person name="Ohm R.A."/>
            <person name="Ortiz-Santana B."/>
            <person name="Ovrebo C."/>
            <person name="Racz N."/>
            <person name="Riley R."/>
            <person name="Savchenko A."/>
            <person name="Shiryaev A."/>
            <person name="Soop K."/>
            <person name="Spirin V."/>
            <person name="Szebenyi C."/>
            <person name="Tomsovsky M."/>
            <person name="Tulloss R.E."/>
            <person name="Uehling J."/>
            <person name="Grigoriev I.V."/>
            <person name="Vagvolgyi C."/>
            <person name="Papp T."/>
            <person name="Martin F.M."/>
            <person name="Miettinen O."/>
            <person name="Hibbett D.S."/>
            <person name="Nagy L.G."/>
        </authorList>
    </citation>
    <scope>NUCLEOTIDE SEQUENCE [LARGE SCALE GENOMIC DNA]</scope>
    <source>
        <strain evidence="1 2">NL-1719</strain>
    </source>
</reference>
<proteinExistence type="predicted"/>
<evidence type="ECO:0000313" key="1">
    <source>
        <dbReference type="EMBL" id="TFK66450.1"/>
    </source>
</evidence>
<name>A0ACD3AL82_9AGAR</name>
<protein>
    <submittedName>
        <fullName evidence="1">Uncharacterized protein</fullName>
    </submittedName>
</protein>
<organism evidence="1 2">
    <name type="scientific">Pluteus cervinus</name>
    <dbReference type="NCBI Taxonomy" id="181527"/>
    <lineage>
        <taxon>Eukaryota</taxon>
        <taxon>Fungi</taxon>
        <taxon>Dikarya</taxon>
        <taxon>Basidiomycota</taxon>
        <taxon>Agaricomycotina</taxon>
        <taxon>Agaricomycetes</taxon>
        <taxon>Agaricomycetidae</taxon>
        <taxon>Agaricales</taxon>
        <taxon>Pluteineae</taxon>
        <taxon>Pluteaceae</taxon>
        <taxon>Pluteus</taxon>
    </lineage>
</organism>